<sequence length="45" mass="5088">MPFLSANVFFVGLWLRQRNEAGGIYFRGGGAWFTRCGRCAAFWIG</sequence>
<organism evidence="1 2">
    <name type="scientific">Cronobacter dublinensis 1210</name>
    <dbReference type="NCBI Taxonomy" id="1208656"/>
    <lineage>
        <taxon>Bacteria</taxon>
        <taxon>Pseudomonadati</taxon>
        <taxon>Pseudomonadota</taxon>
        <taxon>Gammaproteobacteria</taxon>
        <taxon>Enterobacterales</taxon>
        <taxon>Enterobacteriaceae</taxon>
        <taxon>Cronobacter</taxon>
    </lineage>
</organism>
<gene>
    <name evidence="1" type="ORF">BN134_3072</name>
</gene>
<keyword evidence="2" id="KW-1185">Reference proteome</keyword>
<comment type="caution">
    <text evidence="1">The sequence shown here is derived from an EMBL/GenBank/DDBJ whole genome shotgun (WGS) entry which is preliminary data.</text>
</comment>
<protein>
    <submittedName>
        <fullName evidence="1">Uncharacterized protein</fullName>
    </submittedName>
</protein>
<proteinExistence type="predicted"/>
<evidence type="ECO:0000313" key="2">
    <source>
        <dbReference type="Proteomes" id="UP000009342"/>
    </source>
</evidence>
<reference evidence="2" key="1">
    <citation type="journal article" date="2012" name="PLoS ONE">
        <title>Comparative analysis of genome sequences covering the seven cronobacter species.</title>
        <authorList>
            <person name="Joseph S."/>
            <person name="Desai P."/>
            <person name="Ji Y."/>
            <person name="Cummings C.A."/>
            <person name="Shih R."/>
            <person name="Degoricija L."/>
            <person name="Rico A."/>
            <person name="Brzoska P."/>
            <person name="Hamby S.E."/>
            <person name="Masood N."/>
            <person name="Hariri S."/>
            <person name="Sonbol H."/>
            <person name="Chuzhanova N."/>
            <person name="McClelland M."/>
            <person name="Furtado M.R."/>
            <person name="Forsythe S.J."/>
        </authorList>
    </citation>
    <scope>NUCLEOTIDE SEQUENCE [LARGE SCALE GENOMIC DNA]</scope>
    <source>
        <strain evidence="2">1210</strain>
    </source>
</reference>
<dbReference type="EMBL" id="CAKZ01000139">
    <property type="protein sequence ID" value="CCJ82312.1"/>
    <property type="molecule type" value="Genomic_DNA"/>
</dbReference>
<dbReference type="Proteomes" id="UP000009342">
    <property type="component" value="Unassembled WGS sequence"/>
</dbReference>
<accession>A0ABM9Q9V7</accession>
<evidence type="ECO:0000313" key="1">
    <source>
        <dbReference type="EMBL" id="CCJ82312.1"/>
    </source>
</evidence>
<name>A0ABM9Q9V7_9ENTR</name>